<organism evidence="2 3">
    <name type="scientific">Podospora appendiculata</name>
    <dbReference type="NCBI Taxonomy" id="314037"/>
    <lineage>
        <taxon>Eukaryota</taxon>
        <taxon>Fungi</taxon>
        <taxon>Dikarya</taxon>
        <taxon>Ascomycota</taxon>
        <taxon>Pezizomycotina</taxon>
        <taxon>Sordariomycetes</taxon>
        <taxon>Sordariomycetidae</taxon>
        <taxon>Sordariales</taxon>
        <taxon>Podosporaceae</taxon>
        <taxon>Podospora</taxon>
    </lineage>
</organism>
<comment type="caution">
    <text evidence="2">The sequence shown here is derived from an EMBL/GenBank/DDBJ whole genome shotgun (WGS) entry which is preliminary data.</text>
</comment>
<accession>A0AAE1C974</accession>
<gene>
    <name evidence="2" type="ORF">B0T22DRAFT_262789</name>
</gene>
<feature type="compositionally biased region" description="Low complexity" evidence="1">
    <location>
        <begin position="124"/>
        <end position="144"/>
    </location>
</feature>
<feature type="region of interest" description="Disordered" evidence="1">
    <location>
        <begin position="123"/>
        <end position="158"/>
    </location>
</feature>
<evidence type="ECO:0000313" key="2">
    <source>
        <dbReference type="EMBL" id="KAK3683830.1"/>
    </source>
</evidence>
<proteinExistence type="predicted"/>
<protein>
    <submittedName>
        <fullName evidence="2">Uncharacterized protein</fullName>
    </submittedName>
</protein>
<sequence>MISVQQQQKAGGEKRRRRSSPAWQAERAGWDKRAGLATTLYKGRRCESTPREICSLLLSLLFSLDSLTAPVLSHLTRFFLLQPLLPTPQRQDPAKTLPSPPFFLPLSTHSLNINRQPWVAQTNAPAQAAGTRPTPRATATAYHPARARARTKARASYS</sequence>
<evidence type="ECO:0000313" key="3">
    <source>
        <dbReference type="Proteomes" id="UP001270362"/>
    </source>
</evidence>
<reference evidence="2" key="1">
    <citation type="journal article" date="2023" name="Mol. Phylogenet. Evol.">
        <title>Genome-scale phylogeny and comparative genomics of the fungal order Sordariales.</title>
        <authorList>
            <person name="Hensen N."/>
            <person name="Bonometti L."/>
            <person name="Westerberg I."/>
            <person name="Brannstrom I.O."/>
            <person name="Guillou S."/>
            <person name="Cros-Aarteil S."/>
            <person name="Calhoun S."/>
            <person name="Haridas S."/>
            <person name="Kuo A."/>
            <person name="Mondo S."/>
            <person name="Pangilinan J."/>
            <person name="Riley R."/>
            <person name="LaButti K."/>
            <person name="Andreopoulos B."/>
            <person name="Lipzen A."/>
            <person name="Chen C."/>
            <person name="Yan M."/>
            <person name="Daum C."/>
            <person name="Ng V."/>
            <person name="Clum A."/>
            <person name="Steindorff A."/>
            <person name="Ohm R.A."/>
            <person name="Martin F."/>
            <person name="Silar P."/>
            <person name="Natvig D.O."/>
            <person name="Lalanne C."/>
            <person name="Gautier V."/>
            <person name="Ament-Velasquez S.L."/>
            <person name="Kruys A."/>
            <person name="Hutchinson M.I."/>
            <person name="Powell A.J."/>
            <person name="Barry K."/>
            <person name="Miller A.N."/>
            <person name="Grigoriev I.V."/>
            <person name="Debuchy R."/>
            <person name="Gladieux P."/>
            <person name="Hiltunen Thoren M."/>
            <person name="Johannesson H."/>
        </authorList>
    </citation>
    <scope>NUCLEOTIDE SEQUENCE</scope>
    <source>
        <strain evidence="2">CBS 314.62</strain>
    </source>
</reference>
<dbReference type="EMBL" id="JAULSO010000004">
    <property type="protein sequence ID" value="KAK3683830.1"/>
    <property type="molecule type" value="Genomic_DNA"/>
</dbReference>
<dbReference type="Proteomes" id="UP001270362">
    <property type="component" value="Unassembled WGS sequence"/>
</dbReference>
<dbReference type="AlphaFoldDB" id="A0AAE1C974"/>
<keyword evidence="3" id="KW-1185">Reference proteome</keyword>
<evidence type="ECO:0000256" key="1">
    <source>
        <dbReference type="SAM" id="MobiDB-lite"/>
    </source>
</evidence>
<feature type="region of interest" description="Disordered" evidence="1">
    <location>
        <begin position="1"/>
        <end position="27"/>
    </location>
</feature>
<feature type="compositionally biased region" description="Basic residues" evidence="1">
    <location>
        <begin position="145"/>
        <end position="158"/>
    </location>
</feature>
<reference evidence="2" key="2">
    <citation type="submission" date="2023-06" db="EMBL/GenBank/DDBJ databases">
        <authorList>
            <consortium name="Lawrence Berkeley National Laboratory"/>
            <person name="Haridas S."/>
            <person name="Hensen N."/>
            <person name="Bonometti L."/>
            <person name="Westerberg I."/>
            <person name="Brannstrom I.O."/>
            <person name="Guillou S."/>
            <person name="Cros-Aarteil S."/>
            <person name="Calhoun S."/>
            <person name="Kuo A."/>
            <person name="Mondo S."/>
            <person name="Pangilinan J."/>
            <person name="Riley R."/>
            <person name="Labutti K."/>
            <person name="Andreopoulos B."/>
            <person name="Lipzen A."/>
            <person name="Chen C."/>
            <person name="Yanf M."/>
            <person name="Daum C."/>
            <person name="Ng V."/>
            <person name="Clum A."/>
            <person name="Steindorff A."/>
            <person name="Ohm R."/>
            <person name="Martin F."/>
            <person name="Silar P."/>
            <person name="Natvig D."/>
            <person name="Lalanne C."/>
            <person name="Gautier V."/>
            <person name="Ament-Velasquez S.L."/>
            <person name="Kruys A."/>
            <person name="Hutchinson M.I."/>
            <person name="Powell A.J."/>
            <person name="Barry K."/>
            <person name="Miller A.N."/>
            <person name="Grigoriev I.V."/>
            <person name="Debuchy R."/>
            <person name="Gladieux P."/>
            <person name="Thoren M.H."/>
            <person name="Johannesson H."/>
        </authorList>
    </citation>
    <scope>NUCLEOTIDE SEQUENCE</scope>
    <source>
        <strain evidence="2">CBS 314.62</strain>
    </source>
</reference>
<name>A0AAE1C974_9PEZI</name>